<keyword evidence="2" id="KW-1185">Reference proteome</keyword>
<gene>
    <name evidence="1" type="ORF">IHE45_08G118200</name>
</gene>
<evidence type="ECO:0000313" key="1">
    <source>
        <dbReference type="EMBL" id="KAH7675136.1"/>
    </source>
</evidence>
<dbReference type="EMBL" id="CM037018">
    <property type="protein sequence ID" value="KAH7675136.1"/>
    <property type="molecule type" value="Genomic_DNA"/>
</dbReference>
<name>A0ACB7VM34_DIOAL</name>
<comment type="caution">
    <text evidence="1">The sequence shown here is derived from an EMBL/GenBank/DDBJ whole genome shotgun (WGS) entry which is preliminary data.</text>
</comment>
<organism evidence="1 2">
    <name type="scientific">Dioscorea alata</name>
    <name type="common">Purple yam</name>
    <dbReference type="NCBI Taxonomy" id="55571"/>
    <lineage>
        <taxon>Eukaryota</taxon>
        <taxon>Viridiplantae</taxon>
        <taxon>Streptophyta</taxon>
        <taxon>Embryophyta</taxon>
        <taxon>Tracheophyta</taxon>
        <taxon>Spermatophyta</taxon>
        <taxon>Magnoliopsida</taxon>
        <taxon>Liliopsida</taxon>
        <taxon>Dioscoreales</taxon>
        <taxon>Dioscoreaceae</taxon>
        <taxon>Dioscorea</taxon>
    </lineage>
</organism>
<reference evidence="2" key="1">
    <citation type="journal article" date="2022" name="Nat. Commun.">
        <title>Chromosome evolution and the genetic basis of agronomically important traits in greater yam.</title>
        <authorList>
            <person name="Bredeson J.V."/>
            <person name="Lyons J.B."/>
            <person name="Oniyinde I.O."/>
            <person name="Okereke N.R."/>
            <person name="Kolade O."/>
            <person name="Nnabue I."/>
            <person name="Nwadili C.O."/>
            <person name="Hribova E."/>
            <person name="Parker M."/>
            <person name="Nwogha J."/>
            <person name="Shu S."/>
            <person name="Carlson J."/>
            <person name="Kariba R."/>
            <person name="Muthemba S."/>
            <person name="Knop K."/>
            <person name="Barton G.J."/>
            <person name="Sherwood A.V."/>
            <person name="Lopez-Montes A."/>
            <person name="Asiedu R."/>
            <person name="Jamnadass R."/>
            <person name="Muchugi A."/>
            <person name="Goodstein D."/>
            <person name="Egesi C.N."/>
            <person name="Featherston J."/>
            <person name="Asfaw A."/>
            <person name="Simpson G.G."/>
            <person name="Dolezel J."/>
            <person name="Hendre P.S."/>
            <person name="Van Deynze A."/>
            <person name="Kumar P.L."/>
            <person name="Obidiegwu J.E."/>
            <person name="Bhattacharjee R."/>
            <person name="Rokhsar D.S."/>
        </authorList>
    </citation>
    <scope>NUCLEOTIDE SEQUENCE [LARGE SCALE GENOMIC DNA]</scope>
    <source>
        <strain evidence="2">cv. TDa95/00328</strain>
    </source>
</reference>
<proteinExistence type="predicted"/>
<protein>
    <submittedName>
        <fullName evidence="1">Basic leucine-zipper C-terminal protein</fullName>
    </submittedName>
</protein>
<accession>A0ACB7VM34</accession>
<dbReference type="Proteomes" id="UP000827976">
    <property type="component" value="Chromosome 8"/>
</dbReference>
<evidence type="ECO:0000313" key="2">
    <source>
        <dbReference type="Proteomes" id="UP000827976"/>
    </source>
</evidence>
<sequence>MERVFPVDEIADSFWAPSPAPSAADVAAGAGTSRGPMNRSPSEWFFEKFLEEAAIRGSSSLPSTKVAGNPSPHPETNPNASVSSKGGVDDDVVEIKRPLLQEGDPLTDVDPGEYAALLKKKLDVYCAAVAMSRGTSVKLQDSSLVNSSLASQASQIGSQALINGANADDGILGTQAIAVVQNSVVQGKPANSGSSRDQSDDDECEGEVETNDSMDPADAKRFRRMLSNRESARRSRRRKQAHLSELETQVSQLRVENSSLLKRLTDINQKYNEAAVDNRILKADVETLRAKVKMAEDSVKRVTGVNPMYATMSDVSSLSMPFAGSPSDATSDAAVPIQEGPNHYFQGAHCDQGINPCLPKIPPVVSPAEGAHPPVDALKMGRTPSMQRAASLEHLQKRIHGGASSCTPVPWDGAADWEPDTPANNTQNQV</sequence>